<evidence type="ECO:0000313" key="8">
    <source>
        <dbReference type="EMBL" id="EEK16192.1"/>
    </source>
</evidence>
<evidence type="ECO:0000256" key="4">
    <source>
        <dbReference type="ARBA" id="ARBA00022692"/>
    </source>
</evidence>
<dbReference type="HAMAP" id="MF_01147">
    <property type="entry name" value="Lgt"/>
    <property type="match status" value="1"/>
</dbReference>
<evidence type="ECO:0000313" key="9">
    <source>
        <dbReference type="Proteomes" id="UP000003303"/>
    </source>
</evidence>
<keyword evidence="8" id="KW-0449">Lipoprotein</keyword>
<dbReference type="GO" id="GO:0005886">
    <property type="term" value="C:plasma membrane"/>
    <property type="evidence" value="ECO:0007669"/>
    <property type="project" value="UniProtKB-SubCell"/>
</dbReference>
<keyword evidence="8" id="KW-0328">Glycosyltransferase</keyword>
<feature type="transmembrane region" description="Helical" evidence="7">
    <location>
        <begin position="187"/>
        <end position="205"/>
    </location>
</feature>
<evidence type="ECO:0000256" key="2">
    <source>
        <dbReference type="ARBA" id="ARBA00022475"/>
    </source>
</evidence>
<comment type="subcellular location">
    <subcellularLocation>
        <location evidence="7">Cell membrane</location>
        <topology evidence="7">Multi-pass membrane protein</topology>
    </subcellularLocation>
</comment>
<evidence type="ECO:0000256" key="6">
    <source>
        <dbReference type="ARBA" id="ARBA00023136"/>
    </source>
</evidence>
<comment type="catalytic activity">
    <reaction evidence="7">
        <text>L-cysteinyl-[prolipoprotein] + a 1,2-diacyl-sn-glycero-3-phospho-(1'-sn-glycerol) = an S-1,2-diacyl-sn-glyceryl-L-cysteinyl-[prolipoprotein] + sn-glycerol 1-phosphate + H(+)</text>
        <dbReference type="Rhea" id="RHEA:56712"/>
        <dbReference type="Rhea" id="RHEA-COMP:14679"/>
        <dbReference type="Rhea" id="RHEA-COMP:14680"/>
        <dbReference type="ChEBI" id="CHEBI:15378"/>
        <dbReference type="ChEBI" id="CHEBI:29950"/>
        <dbReference type="ChEBI" id="CHEBI:57685"/>
        <dbReference type="ChEBI" id="CHEBI:64716"/>
        <dbReference type="ChEBI" id="CHEBI:140658"/>
        <dbReference type="EC" id="2.5.1.145"/>
    </reaction>
</comment>
<evidence type="ECO:0000256" key="3">
    <source>
        <dbReference type="ARBA" id="ARBA00022679"/>
    </source>
</evidence>
<dbReference type="NCBIfam" id="TIGR00544">
    <property type="entry name" value="lgt"/>
    <property type="match status" value="1"/>
</dbReference>
<comment type="function">
    <text evidence="7">Catalyzes the transfer of the diacylglyceryl group from phosphatidylglycerol to the sulfhydryl group of the N-terminal cysteine of a prolipoprotein, the first step in the formation of mature lipoproteins.</text>
</comment>
<dbReference type="GO" id="GO:0008961">
    <property type="term" value="F:phosphatidylglycerol-prolipoprotein diacylglyceryl transferase activity"/>
    <property type="evidence" value="ECO:0007669"/>
    <property type="project" value="UniProtKB-UniRule"/>
</dbReference>
<dbReference type="OrthoDB" id="871140at2"/>
<comment type="pathway">
    <text evidence="7">Protein modification; lipoprotein biosynthesis (diacylglyceryl transfer).</text>
</comment>
<protein>
    <recommendedName>
        <fullName evidence="7">Phosphatidylglycerol--prolipoprotein diacylglyceryl transferase</fullName>
        <ecNumber evidence="7">2.5.1.145</ecNumber>
    </recommendedName>
</protein>
<gene>
    <name evidence="7 8" type="primary">lgt</name>
    <name evidence="8" type="ORF">PORUE0001_0896</name>
</gene>
<dbReference type="STRING" id="596327.PORUE0001_0896"/>
<feature type="transmembrane region" description="Helical" evidence="7">
    <location>
        <begin position="62"/>
        <end position="82"/>
    </location>
</feature>
<dbReference type="Pfam" id="PF01790">
    <property type="entry name" value="LGT"/>
    <property type="match status" value="1"/>
</dbReference>
<dbReference type="RefSeq" id="WP_007365950.1">
    <property type="nucleotide sequence ID" value="NZ_ACLR01000203.1"/>
</dbReference>
<keyword evidence="3 7" id="KW-0808">Transferase</keyword>
<feature type="transmembrane region" description="Helical" evidence="7">
    <location>
        <begin position="26"/>
        <end position="50"/>
    </location>
</feature>
<feature type="transmembrane region" description="Helical" evidence="7">
    <location>
        <begin position="256"/>
        <end position="275"/>
    </location>
</feature>
<dbReference type="AlphaFoldDB" id="C2MDL7"/>
<accession>C2MDL7</accession>
<keyword evidence="6 7" id="KW-0472">Membrane</keyword>
<sequence length="304" mass="34603">MSSTLPLLAITWDVSPAIFTVGTFELRWYAILFAVGLFVFGPWIVHRIWRREGLPEPWFDKLFWYVAIGTIVGARLGHCLFYDPLYYLANPVEILKTWEGGLASHGGVIGLIIAMWIYARKVSHKPILWGMDRLCVPVGLVAAMIRLGNLMNSEIFGYPTDVAWGFRFVRSAEWQTLAGGMPCHPTAIYEALAYLLVFTICMWLYWRRNAGYKYQGLIVGTLLTLTFVARLLIETVKFVQEPWEHKLVESIGLNQGQLLSIPFILIGVGMIIYALRHPVPQAEVERLLAEETKHKEQASHSNKH</sequence>
<feature type="transmembrane region" description="Helical" evidence="7">
    <location>
        <begin position="131"/>
        <end position="148"/>
    </location>
</feature>
<keyword evidence="2 7" id="KW-1003">Cell membrane</keyword>
<keyword evidence="4 7" id="KW-0812">Transmembrane</keyword>
<evidence type="ECO:0000256" key="7">
    <source>
        <dbReference type="HAMAP-Rule" id="MF_01147"/>
    </source>
</evidence>
<dbReference type="eggNOG" id="COG0682">
    <property type="taxonomic scope" value="Bacteria"/>
</dbReference>
<feature type="transmembrane region" description="Helical" evidence="7">
    <location>
        <begin position="102"/>
        <end position="119"/>
    </location>
</feature>
<feature type="binding site" evidence="7">
    <location>
        <position position="146"/>
    </location>
    <ligand>
        <name>a 1,2-diacyl-sn-glycero-3-phospho-(1'-sn-glycerol)</name>
        <dbReference type="ChEBI" id="CHEBI:64716"/>
    </ligand>
</feature>
<comment type="caution">
    <text evidence="8">The sequence shown here is derived from an EMBL/GenBank/DDBJ whole genome shotgun (WGS) entry which is preliminary data.</text>
</comment>
<dbReference type="GO" id="GO:0042158">
    <property type="term" value="P:lipoprotein biosynthetic process"/>
    <property type="evidence" value="ECO:0007669"/>
    <property type="project" value="UniProtKB-UniRule"/>
</dbReference>
<dbReference type="UniPathway" id="UPA00664"/>
<reference evidence="8 9" key="1">
    <citation type="submission" date="2009-04" db="EMBL/GenBank/DDBJ databases">
        <authorList>
            <person name="Sebastian Y."/>
            <person name="Madupu R."/>
            <person name="Durkin A.S."/>
            <person name="Torralba M."/>
            <person name="Methe B."/>
            <person name="Sutton G.G."/>
            <person name="Strausberg R.L."/>
            <person name="Nelson K.E."/>
        </authorList>
    </citation>
    <scope>NUCLEOTIDE SEQUENCE [LARGE SCALE GENOMIC DNA]</scope>
    <source>
        <strain evidence="8 9">60-3</strain>
    </source>
</reference>
<proteinExistence type="inferred from homology"/>
<feature type="transmembrane region" description="Helical" evidence="7">
    <location>
        <begin position="217"/>
        <end position="236"/>
    </location>
</feature>
<comment type="similarity">
    <text evidence="1 7">Belongs to the Lgt family.</text>
</comment>
<dbReference type="EMBL" id="ACLR01000203">
    <property type="protein sequence ID" value="EEK16192.1"/>
    <property type="molecule type" value="Genomic_DNA"/>
</dbReference>
<evidence type="ECO:0000256" key="5">
    <source>
        <dbReference type="ARBA" id="ARBA00022989"/>
    </source>
</evidence>
<evidence type="ECO:0000256" key="1">
    <source>
        <dbReference type="ARBA" id="ARBA00007150"/>
    </source>
</evidence>
<organism evidence="8 9">
    <name type="scientific">Porphyromonas uenonis 60-3</name>
    <dbReference type="NCBI Taxonomy" id="596327"/>
    <lineage>
        <taxon>Bacteria</taxon>
        <taxon>Pseudomonadati</taxon>
        <taxon>Bacteroidota</taxon>
        <taxon>Bacteroidia</taxon>
        <taxon>Bacteroidales</taxon>
        <taxon>Porphyromonadaceae</taxon>
        <taxon>Porphyromonas</taxon>
    </lineage>
</organism>
<dbReference type="EC" id="2.5.1.145" evidence="7"/>
<keyword evidence="5 7" id="KW-1133">Transmembrane helix</keyword>
<dbReference type="InterPro" id="IPR001640">
    <property type="entry name" value="Lgt"/>
</dbReference>
<name>C2MDL7_9PORP</name>
<dbReference type="PANTHER" id="PTHR30589:SF0">
    <property type="entry name" value="PHOSPHATIDYLGLYCEROL--PROLIPOPROTEIN DIACYLGLYCERYL TRANSFERASE"/>
    <property type="match status" value="1"/>
</dbReference>
<dbReference type="PANTHER" id="PTHR30589">
    <property type="entry name" value="PROLIPOPROTEIN DIACYLGLYCERYL TRANSFERASE"/>
    <property type="match status" value="1"/>
</dbReference>
<dbReference type="Proteomes" id="UP000003303">
    <property type="component" value="Unassembled WGS sequence"/>
</dbReference>
<keyword evidence="9" id="KW-1185">Reference proteome</keyword>